<evidence type="ECO:0000256" key="6">
    <source>
        <dbReference type="ARBA" id="ARBA00023136"/>
    </source>
</evidence>
<organism evidence="8 9">
    <name type="scientific">Ignatzschineria rhizosphaerae</name>
    <dbReference type="NCBI Taxonomy" id="2923279"/>
    <lineage>
        <taxon>Bacteria</taxon>
        <taxon>Pseudomonadati</taxon>
        <taxon>Pseudomonadota</taxon>
        <taxon>Gammaproteobacteria</taxon>
        <taxon>Cardiobacteriales</taxon>
        <taxon>Ignatzschineriaceae</taxon>
        <taxon>Ignatzschineria</taxon>
    </lineage>
</organism>
<dbReference type="RefSeq" id="WP_242151161.1">
    <property type="nucleotide sequence ID" value="NZ_CP093379.1"/>
</dbReference>
<dbReference type="InterPro" id="IPR011050">
    <property type="entry name" value="Pectin_lyase_fold/virulence"/>
</dbReference>
<comment type="subcellular location">
    <subcellularLocation>
        <location evidence="1">Cell envelope</location>
    </subcellularLocation>
    <subcellularLocation>
        <location evidence="2">Cell outer membrane</location>
    </subcellularLocation>
    <subcellularLocation>
        <location evidence="3">Secreted</location>
    </subcellularLocation>
</comment>
<proteinExistence type="predicted"/>
<evidence type="ECO:0000256" key="5">
    <source>
        <dbReference type="ARBA" id="ARBA00022729"/>
    </source>
</evidence>
<evidence type="ECO:0000256" key="2">
    <source>
        <dbReference type="ARBA" id="ARBA00004442"/>
    </source>
</evidence>
<dbReference type="Proteomes" id="UP000829542">
    <property type="component" value="Chromosome"/>
</dbReference>
<keyword evidence="5" id="KW-0732">Signal</keyword>
<evidence type="ECO:0000256" key="4">
    <source>
        <dbReference type="ARBA" id="ARBA00022525"/>
    </source>
</evidence>
<dbReference type="PANTHER" id="PTHR11319">
    <property type="entry name" value="G PROTEIN-COUPLED RECEPTOR-RELATED"/>
    <property type="match status" value="1"/>
</dbReference>
<dbReference type="EMBL" id="CP093379">
    <property type="protein sequence ID" value="UNM96824.1"/>
    <property type="molecule type" value="Genomic_DNA"/>
</dbReference>
<evidence type="ECO:0000256" key="7">
    <source>
        <dbReference type="ARBA" id="ARBA00023237"/>
    </source>
</evidence>
<evidence type="ECO:0008006" key="10">
    <source>
        <dbReference type="Google" id="ProtNLM"/>
    </source>
</evidence>
<evidence type="ECO:0000313" key="9">
    <source>
        <dbReference type="Proteomes" id="UP000829542"/>
    </source>
</evidence>
<dbReference type="PANTHER" id="PTHR11319:SF35">
    <property type="entry name" value="OUTER MEMBRANE PROTEIN PMPC-RELATED"/>
    <property type="match status" value="1"/>
</dbReference>
<evidence type="ECO:0000313" key="8">
    <source>
        <dbReference type="EMBL" id="UNM96824.1"/>
    </source>
</evidence>
<keyword evidence="4" id="KW-0964">Secreted</keyword>
<evidence type="ECO:0000256" key="3">
    <source>
        <dbReference type="ARBA" id="ARBA00004613"/>
    </source>
</evidence>
<protein>
    <recommendedName>
        <fullName evidence="10">Autotransporter domain-containing protein</fullName>
    </recommendedName>
</protein>
<dbReference type="SUPFAM" id="SSF51126">
    <property type="entry name" value="Pectin lyase-like"/>
    <property type="match status" value="1"/>
</dbReference>
<dbReference type="InterPro" id="IPR003368">
    <property type="entry name" value="POMP_repeat"/>
</dbReference>
<dbReference type="Pfam" id="PF02415">
    <property type="entry name" value="Chlam_PMP"/>
    <property type="match status" value="3"/>
</dbReference>
<reference evidence="8 9" key="1">
    <citation type="submission" date="2022-03" db="EMBL/GenBank/DDBJ databases">
        <title>Ignatzschineria rhizosphaerae HR5S32.</title>
        <authorList>
            <person name="Sun J.Q."/>
            <person name="Feng J.Y."/>
        </authorList>
    </citation>
    <scope>NUCLEOTIDE SEQUENCE [LARGE SCALE GENOMIC DNA]</scope>
    <source>
        <strain evidence="8 9">HR5S32</strain>
    </source>
</reference>
<evidence type="ECO:0000256" key="1">
    <source>
        <dbReference type="ARBA" id="ARBA00004196"/>
    </source>
</evidence>
<dbReference type="NCBIfam" id="TIGR01376">
    <property type="entry name" value="POMP_repeat"/>
    <property type="match status" value="1"/>
</dbReference>
<name>A0ABY3X1V8_9GAMM</name>
<keyword evidence="6" id="KW-0472">Membrane</keyword>
<keyword evidence="7" id="KW-0998">Cell outer membrane</keyword>
<gene>
    <name evidence="8" type="ORF">MMG00_02915</name>
</gene>
<keyword evidence="9" id="KW-1185">Reference proteome</keyword>
<sequence>MINEKGNALIFNNIQEDNGRLTAISSWTGNGGSNNWGSSADANWQTIDSAGVVVENSIFMAGDFVNFALLNEDYGAKWETINLVLNEDDPNYKITSAGVYFSGGVSYKFSGEGFHTTIDKTTFNPSASSGKLVLGGKVESEEAGGISVADADFWGTVDLTGTTQNSFEGGVEIYDGILKISHEDQLGTTLDKLRLAGTYVPDYYFKAVGKLLIDGDVQFNNQTLTIEHDFFGEIELENGTLKFANNNNRLILDNAAKDSDISNSFIVAATNGTIIFDNSQNDASAIYNHDQGKLSISKALFTGNISGSDASIIKTDTKAQTFISSSRFALNNQLGIHVSDGSLELYDVLFENGTRGAIDADSGSPVSIYASSFINNQRIDKDGGAISSDAYVSLSSLSSSTPEFQYFEGNSTNLSGGAIAATSIYISDVEFLNNKAGKDGGAIALTIPKDGETLSGSIMGVIFEGNEAQEHGGALYINKPGTDVELTSVIFDGNIAHTGKGGAIYYKGDDNGQLLISADHQYSVFKNNYANGKSNSIYLDGGVLNLYSTKEGVLDIQDPLAGVGEVALRGKGTVKLGGENIFKAHSANKNRFTLAHGTLYLYGKEEIKNSHDEYIAAGSIFLNGQKDEFNLGSGAAHTVLIANGGNTISVPDGSINFEKGSNASSSLTLEFTPSADNWISDAEQADYSNAALGLYGAVNFSGSNKVKVKINFSDLDDGFYTLLYSDKSNNFSDEHFAYVEDPEYFYQGKSLSSLGRALVPPLSYNDGNALIFQLGGLYADYHGIATWTGADTDSEYKNIWNHLLAENWATTDSSGANSTIFSNQDFVNFSLKDGEVHQVKIDEGIQTSGIFFSGNATYLFDGEKLNASINETTFYPRTSSGKLVLGRAISSTGSVLSVGDDEFTGIVDMTGLRKGNTFEGGIEIYGGTIKISDGSHIGALDKIKFAGTKDNPAIILIDNNDVNMWQNDTLTVAEGSYLKIAGSNGYTAIYNNKKKGVITNNGVLTLENNKFSNNSAAIYMSGAAIVNNGTLNIHDVVFQGNKTISIRTSGGGYRK</sequence>
<accession>A0ABY3X1V8</accession>